<accession>A0A5N5SKW5</accession>
<dbReference type="Gene3D" id="3.30.160.60">
    <property type="entry name" value="Classic Zinc Finger"/>
    <property type="match status" value="3"/>
</dbReference>
<keyword evidence="10" id="KW-0862">Zinc</keyword>
<dbReference type="InterPro" id="IPR036236">
    <property type="entry name" value="Znf_C2H2_sf"/>
</dbReference>
<dbReference type="Proteomes" id="UP000326759">
    <property type="component" value="Unassembled WGS sequence"/>
</dbReference>
<evidence type="ECO:0000256" key="10">
    <source>
        <dbReference type="ARBA" id="ARBA00022833"/>
    </source>
</evidence>
<keyword evidence="8" id="KW-0677">Repeat</keyword>
<dbReference type="Pfam" id="PF13909">
    <property type="entry name" value="zf-H2C2_5"/>
    <property type="match status" value="1"/>
</dbReference>
<comment type="function">
    <text evidence="1">Gap class segmentation protein that controls development of head structures.</text>
</comment>
<dbReference type="InterPro" id="IPR013087">
    <property type="entry name" value="Znf_C2H2_type"/>
</dbReference>
<dbReference type="SMART" id="SM00355">
    <property type="entry name" value="ZnF_C2H2"/>
    <property type="match status" value="4"/>
</dbReference>
<evidence type="ECO:0000256" key="9">
    <source>
        <dbReference type="ARBA" id="ARBA00022771"/>
    </source>
</evidence>
<evidence type="ECO:0000256" key="7">
    <source>
        <dbReference type="ARBA" id="ARBA00022723"/>
    </source>
</evidence>
<feature type="domain" description="C2H2-type" evidence="14">
    <location>
        <begin position="157"/>
        <end position="184"/>
    </location>
</feature>
<evidence type="ECO:0000256" key="2">
    <source>
        <dbReference type="ARBA" id="ARBA00004123"/>
    </source>
</evidence>
<comment type="similarity">
    <text evidence="3">Belongs to the hunchback C2H2-type zinc-finger protein family.</text>
</comment>
<evidence type="ECO:0000256" key="4">
    <source>
        <dbReference type="ARBA" id="ARBA00013638"/>
    </source>
</evidence>
<evidence type="ECO:0000256" key="5">
    <source>
        <dbReference type="ARBA" id="ARBA00022473"/>
    </source>
</evidence>
<dbReference type="GO" id="GO:0003677">
    <property type="term" value="F:DNA binding"/>
    <property type="evidence" value="ECO:0007669"/>
    <property type="project" value="UniProtKB-KW"/>
</dbReference>
<feature type="domain" description="C2H2-type" evidence="14">
    <location>
        <begin position="101"/>
        <end position="128"/>
    </location>
</feature>
<feature type="domain" description="C2H2-type" evidence="14">
    <location>
        <begin position="73"/>
        <end position="100"/>
    </location>
</feature>
<dbReference type="SUPFAM" id="SSF57667">
    <property type="entry name" value="beta-beta-alpha zinc fingers"/>
    <property type="match status" value="3"/>
</dbReference>
<keyword evidence="11" id="KW-0238">DNA-binding</keyword>
<evidence type="ECO:0000256" key="12">
    <source>
        <dbReference type="ARBA" id="ARBA00023242"/>
    </source>
</evidence>
<keyword evidence="7" id="KW-0479">Metal-binding</keyword>
<evidence type="ECO:0000256" key="1">
    <source>
        <dbReference type="ARBA" id="ARBA00003983"/>
    </source>
</evidence>
<keyword evidence="6" id="KW-0302">Gap protein</keyword>
<dbReference type="OrthoDB" id="3561125at2759"/>
<reference evidence="15 16" key="1">
    <citation type="journal article" date="2019" name="PLoS Biol.">
        <title>Sex chromosomes control vertical transmission of feminizing Wolbachia symbionts in an isopod.</title>
        <authorList>
            <person name="Becking T."/>
            <person name="Chebbi M.A."/>
            <person name="Giraud I."/>
            <person name="Moumen B."/>
            <person name="Laverre T."/>
            <person name="Caubet Y."/>
            <person name="Peccoud J."/>
            <person name="Gilbert C."/>
            <person name="Cordaux R."/>
        </authorList>
    </citation>
    <scope>NUCLEOTIDE SEQUENCE [LARGE SCALE GENOMIC DNA]</scope>
    <source>
        <strain evidence="15">ANa2</strain>
        <tissue evidence="15">Whole body excluding digestive tract and cuticle</tissue>
    </source>
</reference>
<keyword evidence="9 13" id="KW-0863">Zinc-finger</keyword>
<name>A0A5N5SKW5_9CRUS</name>
<evidence type="ECO:0000313" key="16">
    <source>
        <dbReference type="Proteomes" id="UP000326759"/>
    </source>
</evidence>
<dbReference type="PANTHER" id="PTHR24392">
    <property type="entry name" value="ZINC FINGER PROTEIN"/>
    <property type="match status" value="1"/>
</dbReference>
<sequence>MERIKEELDLEEEKLFTNTKNSSMEEALLPIYIKQENLEEGLESEEESFFEKHNEKDIINGENTKKVNDEKKFECSHCPYVANRKHHLKRHSLVHSKEKPFKCSQCNYSGKREESLTQHMLTHTLEKLFSCPICDYVCNEKKYMKNHLLNHANIKLLKCCECEYTSNQKHHLNQHMLTHSKTKSFKCSGL</sequence>
<dbReference type="FunFam" id="3.30.160.60:FF:000448">
    <property type="entry name" value="RE1-silencing transcription factor A"/>
    <property type="match status" value="1"/>
</dbReference>
<keyword evidence="16" id="KW-1185">Reference proteome</keyword>
<dbReference type="PROSITE" id="PS50157">
    <property type="entry name" value="ZINC_FINGER_C2H2_2"/>
    <property type="match status" value="3"/>
</dbReference>
<dbReference type="PANTHER" id="PTHR24392:SF49">
    <property type="entry name" value="PROTEIN HUNCHBACK"/>
    <property type="match status" value="1"/>
</dbReference>
<evidence type="ECO:0000256" key="8">
    <source>
        <dbReference type="ARBA" id="ARBA00022737"/>
    </source>
</evidence>
<proteinExistence type="inferred from homology"/>
<keyword evidence="5" id="KW-0217">Developmental protein</keyword>
<organism evidence="15 16">
    <name type="scientific">Armadillidium nasatum</name>
    <dbReference type="NCBI Taxonomy" id="96803"/>
    <lineage>
        <taxon>Eukaryota</taxon>
        <taxon>Metazoa</taxon>
        <taxon>Ecdysozoa</taxon>
        <taxon>Arthropoda</taxon>
        <taxon>Crustacea</taxon>
        <taxon>Multicrustacea</taxon>
        <taxon>Malacostraca</taxon>
        <taxon>Eumalacostraca</taxon>
        <taxon>Peracarida</taxon>
        <taxon>Isopoda</taxon>
        <taxon>Oniscidea</taxon>
        <taxon>Crinocheta</taxon>
        <taxon>Armadillidiidae</taxon>
        <taxon>Armadillidium</taxon>
    </lineage>
</organism>
<keyword evidence="12" id="KW-0539">Nucleus</keyword>
<protein>
    <recommendedName>
        <fullName evidence="4">Protein hunchback</fullName>
    </recommendedName>
</protein>
<dbReference type="GO" id="GO:0008270">
    <property type="term" value="F:zinc ion binding"/>
    <property type="evidence" value="ECO:0007669"/>
    <property type="project" value="UniProtKB-KW"/>
</dbReference>
<gene>
    <name evidence="15" type="ORF">Anas_07292</name>
</gene>
<dbReference type="EMBL" id="SEYY01023627">
    <property type="protein sequence ID" value="KAB7494734.1"/>
    <property type="molecule type" value="Genomic_DNA"/>
</dbReference>
<dbReference type="GO" id="GO:0035282">
    <property type="term" value="P:segmentation"/>
    <property type="evidence" value="ECO:0007669"/>
    <property type="project" value="UniProtKB-KW"/>
</dbReference>
<dbReference type="AlphaFoldDB" id="A0A5N5SKW5"/>
<comment type="subcellular location">
    <subcellularLocation>
        <location evidence="2">Nucleus</location>
    </subcellularLocation>
</comment>
<evidence type="ECO:0000256" key="3">
    <source>
        <dbReference type="ARBA" id="ARBA00007746"/>
    </source>
</evidence>
<comment type="caution">
    <text evidence="15">The sequence shown here is derived from an EMBL/GenBank/DDBJ whole genome shotgun (WGS) entry which is preliminary data.</text>
</comment>
<evidence type="ECO:0000313" key="15">
    <source>
        <dbReference type="EMBL" id="KAB7494734.1"/>
    </source>
</evidence>
<evidence type="ECO:0000256" key="11">
    <source>
        <dbReference type="ARBA" id="ARBA00023125"/>
    </source>
</evidence>
<dbReference type="GO" id="GO:0005634">
    <property type="term" value="C:nucleus"/>
    <property type="evidence" value="ECO:0007669"/>
    <property type="project" value="UniProtKB-SubCell"/>
</dbReference>
<evidence type="ECO:0000256" key="6">
    <source>
        <dbReference type="ARBA" id="ARBA00022492"/>
    </source>
</evidence>
<evidence type="ECO:0000259" key="14">
    <source>
        <dbReference type="PROSITE" id="PS50157"/>
    </source>
</evidence>
<evidence type="ECO:0000256" key="13">
    <source>
        <dbReference type="PROSITE-ProRule" id="PRU00042"/>
    </source>
</evidence>